<protein>
    <recommendedName>
        <fullName evidence="4">General secretion pathway GspH domain-containing protein</fullName>
    </recommendedName>
</protein>
<evidence type="ECO:0000256" key="1">
    <source>
        <dbReference type="SAM" id="Phobius"/>
    </source>
</evidence>
<evidence type="ECO:0000313" key="3">
    <source>
        <dbReference type="Proteomes" id="UP000178936"/>
    </source>
</evidence>
<name>A0A1G2Q4W5_9BACT</name>
<sequence>MQRAGFTIFEVTVVVGIVVLVIISSLPAIRTAQINSTLKREGRSLLSDLRLAQQLTLGEQTTHLVKLFNTTPQKYQLIARLASDTIIKEHELNNKITWQDMGGFTNNEIIFTISGSAVEAGTIVLQNTNGLTTSLEVKPSGYVKVN</sequence>
<accession>A0A1G2Q4W5</accession>
<dbReference type="AlphaFoldDB" id="A0A1G2Q4W5"/>
<organism evidence="2 3">
    <name type="scientific">Candidatus Veblenbacteria bacterium RIFOXYA2_FULL_43_9</name>
    <dbReference type="NCBI Taxonomy" id="1802425"/>
    <lineage>
        <taxon>Bacteria</taxon>
        <taxon>Candidatus Vebleniibacteriota</taxon>
    </lineage>
</organism>
<reference evidence="2 3" key="1">
    <citation type="journal article" date="2016" name="Nat. Commun.">
        <title>Thousands of microbial genomes shed light on interconnected biogeochemical processes in an aquifer system.</title>
        <authorList>
            <person name="Anantharaman K."/>
            <person name="Brown C.T."/>
            <person name="Hug L.A."/>
            <person name="Sharon I."/>
            <person name="Castelle C.J."/>
            <person name="Probst A.J."/>
            <person name="Thomas B.C."/>
            <person name="Singh A."/>
            <person name="Wilkins M.J."/>
            <person name="Karaoz U."/>
            <person name="Brodie E.L."/>
            <person name="Williams K.H."/>
            <person name="Hubbard S.S."/>
            <person name="Banfield J.F."/>
        </authorList>
    </citation>
    <scope>NUCLEOTIDE SEQUENCE [LARGE SCALE GENOMIC DNA]</scope>
</reference>
<comment type="caution">
    <text evidence="2">The sequence shown here is derived from an EMBL/GenBank/DDBJ whole genome shotgun (WGS) entry which is preliminary data.</text>
</comment>
<keyword evidence="1" id="KW-0472">Membrane</keyword>
<dbReference type="EMBL" id="MHTB01000010">
    <property type="protein sequence ID" value="OHA55597.1"/>
    <property type="molecule type" value="Genomic_DNA"/>
</dbReference>
<feature type="transmembrane region" description="Helical" evidence="1">
    <location>
        <begin position="6"/>
        <end position="29"/>
    </location>
</feature>
<keyword evidence="1" id="KW-0812">Transmembrane</keyword>
<evidence type="ECO:0000313" key="2">
    <source>
        <dbReference type="EMBL" id="OHA55597.1"/>
    </source>
</evidence>
<proteinExistence type="predicted"/>
<dbReference type="Proteomes" id="UP000178936">
    <property type="component" value="Unassembled WGS sequence"/>
</dbReference>
<keyword evidence="1" id="KW-1133">Transmembrane helix</keyword>
<evidence type="ECO:0008006" key="4">
    <source>
        <dbReference type="Google" id="ProtNLM"/>
    </source>
</evidence>
<gene>
    <name evidence="2" type="ORF">A2226_03545</name>
</gene>